<evidence type="ECO:0000256" key="1">
    <source>
        <dbReference type="ARBA" id="ARBA00009437"/>
    </source>
</evidence>
<accession>A0A1D9MDU0</accession>
<dbReference type="GO" id="GO:0032993">
    <property type="term" value="C:protein-DNA complex"/>
    <property type="evidence" value="ECO:0007669"/>
    <property type="project" value="TreeGrafter"/>
</dbReference>
<dbReference type="KEGG" id="rhp:LPB142_12095"/>
<evidence type="ECO:0000313" key="6">
    <source>
        <dbReference type="EMBL" id="AOZ69973.1"/>
    </source>
</evidence>
<dbReference type="InterPro" id="IPR000847">
    <property type="entry name" value="LysR_HTH_N"/>
</dbReference>
<dbReference type="PRINTS" id="PR00039">
    <property type="entry name" value="HTHLYSR"/>
</dbReference>
<keyword evidence="4" id="KW-0804">Transcription</keyword>
<feature type="domain" description="HTH lysR-type" evidence="5">
    <location>
        <begin position="1"/>
        <end position="58"/>
    </location>
</feature>
<organism evidence="6 7">
    <name type="scientific">Rhodobacter xanthinilyticus</name>
    <dbReference type="NCBI Taxonomy" id="1850250"/>
    <lineage>
        <taxon>Bacteria</taxon>
        <taxon>Pseudomonadati</taxon>
        <taxon>Pseudomonadota</taxon>
        <taxon>Alphaproteobacteria</taxon>
        <taxon>Rhodobacterales</taxon>
        <taxon>Rhodobacter group</taxon>
        <taxon>Rhodobacter</taxon>
    </lineage>
</organism>
<comment type="similarity">
    <text evidence="1">Belongs to the LysR transcriptional regulatory family.</text>
</comment>
<proteinExistence type="inferred from homology"/>
<protein>
    <submittedName>
        <fullName evidence="6">Transcriptional regulator</fullName>
    </submittedName>
</protein>
<dbReference type="InterPro" id="IPR036388">
    <property type="entry name" value="WH-like_DNA-bd_sf"/>
</dbReference>
<dbReference type="PROSITE" id="PS50931">
    <property type="entry name" value="HTH_LYSR"/>
    <property type="match status" value="1"/>
</dbReference>
<dbReference type="RefSeq" id="WP_068765799.1">
    <property type="nucleotide sequence ID" value="NZ_CP017781.1"/>
</dbReference>
<dbReference type="InterPro" id="IPR036390">
    <property type="entry name" value="WH_DNA-bd_sf"/>
</dbReference>
<reference evidence="6 7" key="1">
    <citation type="submission" date="2016-10" db="EMBL/GenBank/DDBJ databases">
        <title>Rhodobacter sp. LPB0142, isolated from sea water.</title>
        <authorList>
            <person name="Kim E."/>
            <person name="Yi H."/>
        </authorList>
    </citation>
    <scope>NUCLEOTIDE SEQUENCE [LARGE SCALE GENOMIC DNA]</scope>
    <source>
        <strain evidence="6 7">LPB0142</strain>
    </source>
</reference>
<dbReference type="GO" id="GO:0003700">
    <property type="term" value="F:DNA-binding transcription factor activity"/>
    <property type="evidence" value="ECO:0007669"/>
    <property type="project" value="InterPro"/>
</dbReference>
<evidence type="ECO:0000256" key="4">
    <source>
        <dbReference type="ARBA" id="ARBA00023163"/>
    </source>
</evidence>
<dbReference type="STRING" id="1850250.LPB142_12095"/>
<dbReference type="GO" id="GO:0003677">
    <property type="term" value="F:DNA binding"/>
    <property type="evidence" value="ECO:0007669"/>
    <property type="project" value="UniProtKB-KW"/>
</dbReference>
<evidence type="ECO:0000313" key="7">
    <source>
        <dbReference type="Proteomes" id="UP000176562"/>
    </source>
</evidence>
<dbReference type="Proteomes" id="UP000176562">
    <property type="component" value="Chromosome"/>
</dbReference>
<dbReference type="Gene3D" id="1.10.10.10">
    <property type="entry name" value="Winged helix-like DNA-binding domain superfamily/Winged helix DNA-binding domain"/>
    <property type="match status" value="1"/>
</dbReference>
<name>A0A1D9MDU0_9RHOB</name>
<keyword evidence="7" id="KW-1185">Reference proteome</keyword>
<dbReference type="InterPro" id="IPR005119">
    <property type="entry name" value="LysR_subst-bd"/>
</dbReference>
<evidence type="ECO:0000259" key="5">
    <source>
        <dbReference type="PROSITE" id="PS50931"/>
    </source>
</evidence>
<dbReference type="Pfam" id="PF00126">
    <property type="entry name" value="HTH_1"/>
    <property type="match status" value="1"/>
</dbReference>
<dbReference type="SUPFAM" id="SSF46785">
    <property type="entry name" value="Winged helix' DNA-binding domain"/>
    <property type="match status" value="1"/>
</dbReference>
<evidence type="ECO:0000256" key="3">
    <source>
        <dbReference type="ARBA" id="ARBA00023125"/>
    </source>
</evidence>
<gene>
    <name evidence="6" type="ORF">LPB142_12095</name>
</gene>
<dbReference type="AlphaFoldDB" id="A0A1D9MDU0"/>
<keyword evidence="3" id="KW-0238">DNA-binding</keyword>
<dbReference type="Pfam" id="PF03466">
    <property type="entry name" value="LysR_substrate"/>
    <property type="match status" value="1"/>
</dbReference>
<dbReference type="PANTHER" id="PTHR30346">
    <property type="entry name" value="TRANSCRIPTIONAL DUAL REGULATOR HCAR-RELATED"/>
    <property type="match status" value="1"/>
</dbReference>
<dbReference type="SUPFAM" id="SSF53850">
    <property type="entry name" value="Periplasmic binding protein-like II"/>
    <property type="match status" value="1"/>
</dbReference>
<evidence type="ECO:0000256" key="2">
    <source>
        <dbReference type="ARBA" id="ARBA00023015"/>
    </source>
</evidence>
<dbReference type="FunFam" id="1.10.10.10:FF:000001">
    <property type="entry name" value="LysR family transcriptional regulator"/>
    <property type="match status" value="1"/>
</dbReference>
<keyword evidence="2" id="KW-0805">Transcription regulation</keyword>
<dbReference type="PANTHER" id="PTHR30346:SF30">
    <property type="entry name" value="SMALL NEUTRAL PROTEASE REGULATORY PROTEIN"/>
    <property type="match status" value="1"/>
</dbReference>
<dbReference type="EMBL" id="CP017781">
    <property type="protein sequence ID" value="AOZ69973.1"/>
    <property type="molecule type" value="Genomic_DNA"/>
</dbReference>
<sequence>MELRHIRYFLAVAEERNFTRAAERLGIAQPPLSQQIRALEAEVGAQLFHRVPHGAELTEAGAAFRARVAQMPGLAREALEAARRAARGEAGALALGFTGAGALNPAVPRLIRTFRRERPGVALRLVEANSIALREDLVAGRLDVALLRPAASDPVEITCTPLVAEPLIAAVPRALDPEPGRADLALGDLADLPLILTPRAIGISLHDCALEACRAAGFEPVLGQPAPQIASILSLVAAELGFSLVPASMRQLAMERIVYKTLRGPQTSVAIAAGVLRGPLSPTAAAFIQLVRRLRDE</sequence>
<dbReference type="Gene3D" id="3.40.190.10">
    <property type="entry name" value="Periplasmic binding protein-like II"/>
    <property type="match status" value="2"/>
</dbReference>